<sequence length="459" mass="50359">MRNVSLSRCPVRGRRDQQGQWRVLEDQNVVTENRKSGLCDVSAPIYKPSKKSHTKTQAKEPEGLSVPELLTPQVEGAAELRVSDTEAPEISFPKEKKRPETSVKSAEDIRGLKDVRAPKELRTSEEIRTPEQVTAPDLGEAQTLEAPALILTAKGEILEDITLSEIPSQETSDMMTPPKTEETAAAQEMTRPEVMKETEVLSSEMTRPEVKEAPEMMLITSKETLEVSAPEDSVPEIKAPVMESPKVPSLEVPDVTPSKLEAIPDVMEAQEVRATLETLVLSDVFTSEQMFISEGGAAPRVTESPKFTAGLEKMEALLPLKLAAGPERSVPDHVHMDATSNNGTETSENAEALNVMELQKLSCSEMKALKALAGDDLDVMEPEIMIMLEDGPEPNVTLTPEMEVQEMRADAPDVLCEVPMSVHEEKIISTAETPKVETPTLNIERCGLTRRRSCCESGL</sequence>
<dbReference type="Proteomes" id="UP000824219">
    <property type="component" value="Linkage Group LG05"/>
</dbReference>
<reference evidence="2 3" key="1">
    <citation type="submission" date="2021-06" db="EMBL/GenBank/DDBJ databases">
        <title>Chromosome-level genome assembly of the red-tail catfish (Hemibagrus wyckioides).</title>
        <authorList>
            <person name="Shao F."/>
        </authorList>
    </citation>
    <scope>NUCLEOTIDE SEQUENCE [LARGE SCALE GENOMIC DNA]</scope>
    <source>
        <strain evidence="2">EC202008001</strain>
        <tissue evidence="2">Blood</tissue>
    </source>
</reference>
<evidence type="ECO:0000313" key="2">
    <source>
        <dbReference type="EMBL" id="KAG7331918.1"/>
    </source>
</evidence>
<evidence type="ECO:0000256" key="1">
    <source>
        <dbReference type="SAM" id="MobiDB-lite"/>
    </source>
</evidence>
<keyword evidence="3" id="KW-1185">Reference proteome</keyword>
<proteinExistence type="predicted"/>
<organism evidence="2 3">
    <name type="scientific">Hemibagrus wyckioides</name>
    <dbReference type="NCBI Taxonomy" id="337641"/>
    <lineage>
        <taxon>Eukaryota</taxon>
        <taxon>Metazoa</taxon>
        <taxon>Chordata</taxon>
        <taxon>Craniata</taxon>
        <taxon>Vertebrata</taxon>
        <taxon>Euteleostomi</taxon>
        <taxon>Actinopterygii</taxon>
        <taxon>Neopterygii</taxon>
        <taxon>Teleostei</taxon>
        <taxon>Ostariophysi</taxon>
        <taxon>Siluriformes</taxon>
        <taxon>Bagridae</taxon>
        <taxon>Hemibagrus</taxon>
    </lineage>
</organism>
<feature type="region of interest" description="Disordered" evidence="1">
    <location>
        <begin position="41"/>
        <end position="127"/>
    </location>
</feature>
<dbReference type="AlphaFoldDB" id="A0A9D3P2W2"/>
<name>A0A9D3P2W2_9TELE</name>
<dbReference type="OrthoDB" id="447516at2759"/>
<gene>
    <name evidence="2" type="ORF">KOW79_003752</name>
</gene>
<accession>A0A9D3P2W2</accession>
<dbReference type="EMBL" id="JAHKSW010000005">
    <property type="protein sequence ID" value="KAG7331918.1"/>
    <property type="molecule type" value="Genomic_DNA"/>
</dbReference>
<feature type="compositionally biased region" description="Basic and acidic residues" evidence="1">
    <location>
        <begin position="92"/>
        <end position="127"/>
    </location>
</feature>
<comment type="caution">
    <text evidence="2">The sequence shown here is derived from an EMBL/GenBank/DDBJ whole genome shotgun (WGS) entry which is preliminary data.</text>
</comment>
<protein>
    <submittedName>
        <fullName evidence="2">Uncharacterized protein</fullName>
    </submittedName>
</protein>
<evidence type="ECO:0000313" key="3">
    <source>
        <dbReference type="Proteomes" id="UP000824219"/>
    </source>
</evidence>